<dbReference type="Proteomes" id="UP001079672">
    <property type="component" value="Unassembled WGS sequence"/>
</dbReference>
<sequence>MKVLIIGNRSHQFIYNYVKTLKKVYLNSDLEIDILSQDSSDLFFPSDKFYNNIYALIVPSFFQKNRFLKVLYQHILFRKYIKRLDFYDVVHIHYVENIIVRDIRFFSKYIRGKLIVSIWGSDFLRASEDRKKNMTVLFNRADHITIASDKVIEEFKACYQKSSFLSKIVLCRFGLEPLESLISILRSGANARISKSKIGLCADKIVITIGYNASRLQHHIDIIENIERSPLLSPFHDKVEFLLPVTYPKDAEYIGIIKKTVLNSKFHYNVIEQFLSDEDIAHLRVASDIFIQLQPTDMLSGSMLEHLSAQNIVITGSWLPYDCLDQWGVFYRKIDCLELISNELHDVLNKFVPYKKLTCKNSDIIIDKFRWNNVIHDWLDLYMKRYDNKESF</sequence>
<dbReference type="Gene3D" id="3.40.50.2000">
    <property type="entry name" value="Glycogen Phosphorylase B"/>
    <property type="match status" value="2"/>
</dbReference>
<name>A0A2K9GWT9_BACFG</name>
<dbReference type="RefSeq" id="WP_022011135.1">
    <property type="nucleotide sequence ID" value="NZ_CP036539.1"/>
</dbReference>
<dbReference type="GO" id="GO:0016757">
    <property type="term" value="F:glycosyltransferase activity"/>
    <property type="evidence" value="ECO:0007669"/>
    <property type="project" value="UniProtKB-ARBA"/>
</dbReference>
<dbReference type="Pfam" id="PF13477">
    <property type="entry name" value="Glyco_trans_4_2"/>
    <property type="match status" value="1"/>
</dbReference>
<dbReference type="EMBL" id="JAPTZU010000002">
    <property type="protein sequence ID" value="MCZ2687046.1"/>
    <property type="molecule type" value="Genomic_DNA"/>
</dbReference>
<proteinExistence type="predicted"/>
<evidence type="ECO:0000259" key="1">
    <source>
        <dbReference type="Pfam" id="PF13477"/>
    </source>
</evidence>
<feature type="domain" description="Glycosyltransferase subfamily 4-like N-terminal" evidence="1">
    <location>
        <begin position="2"/>
        <end position="146"/>
    </location>
</feature>
<protein>
    <submittedName>
        <fullName evidence="2">Glycosyltransferase</fullName>
    </submittedName>
</protein>
<dbReference type="SUPFAM" id="SSF53756">
    <property type="entry name" value="UDP-Glycosyltransferase/glycogen phosphorylase"/>
    <property type="match status" value="1"/>
</dbReference>
<dbReference type="AlphaFoldDB" id="A0A2K9GWT9"/>
<reference evidence="2" key="1">
    <citation type="submission" date="2022-12" db="EMBL/GenBank/DDBJ databases">
        <title>Development of a Multilocus Sequence Typing Scheme for Bacteroides fragilis Based on Whole Genome Sequencing Data and Clinical Application.</title>
        <authorList>
            <person name="Nielsen F.D."/>
            <person name="Justesen U.S."/>
        </authorList>
    </citation>
    <scope>NUCLEOTIDE SEQUENCE</scope>
    <source>
        <strain evidence="2">BF_AM_ODE_DK_2015_4</strain>
    </source>
</reference>
<dbReference type="InterPro" id="IPR028098">
    <property type="entry name" value="Glyco_trans_4-like_N"/>
</dbReference>
<accession>A0A2K9GWT9</accession>
<evidence type="ECO:0000313" key="3">
    <source>
        <dbReference type="Proteomes" id="UP001079672"/>
    </source>
</evidence>
<evidence type="ECO:0000313" key="2">
    <source>
        <dbReference type="EMBL" id="MCZ2687046.1"/>
    </source>
</evidence>
<comment type="caution">
    <text evidence="2">The sequence shown here is derived from an EMBL/GenBank/DDBJ whole genome shotgun (WGS) entry which is preliminary data.</text>
</comment>
<gene>
    <name evidence="2" type="ORF">O1433_05995</name>
</gene>
<organism evidence="2 3">
    <name type="scientific">Bacteroides fragilis</name>
    <dbReference type="NCBI Taxonomy" id="817"/>
    <lineage>
        <taxon>Bacteria</taxon>
        <taxon>Pseudomonadati</taxon>
        <taxon>Bacteroidota</taxon>
        <taxon>Bacteroidia</taxon>
        <taxon>Bacteroidales</taxon>
        <taxon>Bacteroidaceae</taxon>
        <taxon>Bacteroides</taxon>
    </lineage>
</organism>